<dbReference type="STRING" id="1121393.SAMN02745216_03221"/>
<keyword evidence="7" id="KW-1185">Reference proteome</keyword>
<dbReference type="PANTHER" id="PTHR43095:SF5">
    <property type="entry name" value="XYLULOSE KINASE"/>
    <property type="match status" value="1"/>
</dbReference>
<organism evidence="6 7">
    <name type="scientific">Desulfatibacillum alkenivorans DSM 16219</name>
    <dbReference type="NCBI Taxonomy" id="1121393"/>
    <lineage>
        <taxon>Bacteria</taxon>
        <taxon>Pseudomonadati</taxon>
        <taxon>Thermodesulfobacteriota</taxon>
        <taxon>Desulfobacteria</taxon>
        <taxon>Desulfobacterales</taxon>
        <taxon>Desulfatibacillaceae</taxon>
        <taxon>Desulfatibacillum</taxon>
    </lineage>
</organism>
<evidence type="ECO:0000313" key="6">
    <source>
        <dbReference type="EMBL" id="SHK28810.1"/>
    </source>
</evidence>
<evidence type="ECO:0000259" key="4">
    <source>
        <dbReference type="Pfam" id="PF00370"/>
    </source>
</evidence>
<dbReference type="GO" id="GO:0005975">
    <property type="term" value="P:carbohydrate metabolic process"/>
    <property type="evidence" value="ECO:0007669"/>
    <property type="project" value="InterPro"/>
</dbReference>
<feature type="domain" description="Carbohydrate kinase FGGY C-terminal" evidence="5">
    <location>
        <begin position="307"/>
        <end position="469"/>
    </location>
</feature>
<dbReference type="OrthoDB" id="9805576at2"/>
<dbReference type="AlphaFoldDB" id="A0A1M6R8P5"/>
<gene>
    <name evidence="6" type="ORF">SAMN02745216_03221</name>
</gene>
<evidence type="ECO:0000256" key="2">
    <source>
        <dbReference type="ARBA" id="ARBA00022679"/>
    </source>
</evidence>
<dbReference type="Pfam" id="PF00370">
    <property type="entry name" value="FGGY_N"/>
    <property type="match status" value="1"/>
</dbReference>
<keyword evidence="2" id="KW-0808">Transferase</keyword>
<dbReference type="PANTHER" id="PTHR43095">
    <property type="entry name" value="SUGAR KINASE"/>
    <property type="match status" value="1"/>
</dbReference>
<dbReference type="SUPFAM" id="SSF53067">
    <property type="entry name" value="Actin-like ATPase domain"/>
    <property type="match status" value="2"/>
</dbReference>
<feature type="domain" description="Carbohydrate kinase FGGY N-terminal" evidence="4">
    <location>
        <begin position="8"/>
        <end position="265"/>
    </location>
</feature>
<dbReference type="RefSeq" id="WP_073477283.1">
    <property type="nucleotide sequence ID" value="NZ_FQZU01000021.1"/>
</dbReference>
<dbReference type="EMBL" id="FQZU01000021">
    <property type="protein sequence ID" value="SHK28810.1"/>
    <property type="molecule type" value="Genomic_DNA"/>
</dbReference>
<dbReference type="InterPro" id="IPR018485">
    <property type="entry name" value="FGGY_C"/>
</dbReference>
<dbReference type="InterPro" id="IPR000577">
    <property type="entry name" value="Carb_kinase_FGGY"/>
</dbReference>
<dbReference type="Gene3D" id="3.30.420.40">
    <property type="match status" value="2"/>
</dbReference>
<protein>
    <submittedName>
        <fullName evidence="6">Xylulokinase</fullName>
    </submittedName>
</protein>
<accession>A0A1M6R8P5</accession>
<evidence type="ECO:0000313" key="7">
    <source>
        <dbReference type="Proteomes" id="UP000183994"/>
    </source>
</evidence>
<dbReference type="InterPro" id="IPR018484">
    <property type="entry name" value="FGGY_N"/>
</dbReference>
<keyword evidence="3 6" id="KW-0418">Kinase</keyword>
<name>A0A1M6R8P5_9BACT</name>
<dbReference type="Proteomes" id="UP000183994">
    <property type="component" value="Unassembled WGS sequence"/>
</dbReference>
<dbReference type="Pfam" id="PF02782">
    <property type="entry name" value="FGGY_C"/>
    <property type="match status" value="1"/>
</dbReference>
<evidence type="ECO:0000256" key="3">
    <source>
        <dbReference type="ARBA" id="ARBA00022777"/>
    </source>
</evidence>
<dbReference type="InterPro" id="IPR043129">
    <property type="entry name" value="ATPase_NBD"/>
</dbReference>
<dbReference type="PIRSF" id="PIRSF000538">
    <property type="entry name" value="GlpK"/>
    <property type="match status" value="1"/>
</dbReference>
<proteinExistence type="inferred from homology"/>
<dbReference type="CDD" id="cd07805">
    <property type="entry name" value="ASKHA_NBD_FGGY_CvXK-like"/>
    <property type="match status" value="1"/>
</dbReference>
<evidence type="ECO:0000256" key="1">
    <source>
        <dbReference type="ARBA" id="ARBA00009156"/>
    </source>
</evidence>
<comment type="similarity">
    <text evidence="1">Belongs to the FGGY kinase family.</text>
</comment>
<sequence length="526" mass="58135">MSISDKHILAIDHGTSGVKASLVSMKGKVRDYAYQKTEMFFLPEGGAEQDPQEWWDALISACRRLIERGSVPRESIVGMCVSSTFSSTVAVDRDGRHLMNALSWMDSRGGKYVREFMKGFPSILGYHVPKALQWVRKTAGGPTLSGKDDIAHMLLFQKEFPQVYKKAYKILPSKDFFNLKLTGKFAASFDSMTLFWVSDVRDPHNIRYDDKLIASLGIDKEKLPDMYASTHVLGPVLPEVAEAIGLPEGVMVVEGSPDHQCAAMGSGAVGDYQAHLYVGTSSWIQCIVPFKKTDIFHSIASLPTSIPGKFSSVNEQDMAGGCLSLLVQNVLGIGEIKEDENPFEMLTSIAQTSPPGANNLIFTPWLNGERTPVDDTTIRGCLFNLSRTSTSADMVRAVMEGVALNVRWSLKYVEKFAGRRLDTLNFVGGGARSDLWCQIFADVLDRTVRQVSDPVAANARGAAFIAAVGLGEIEWSRIPSLIQYRATYTPNPTNRKTYDTLFKAFTDLYKAHKNICKRLNSVEKNV</sequence>
<dbReference type="InterPro" id="IPR050406">
    <property type="entry name" value="FGGY_Carb_Kinase"/>
</dbReference>
<reference evidence="7" key="1">
    <citation type="submission" date="2016-11" db="EMBL/GenBank/DDBJ databases">
        <authorList>
            <person name="Varghese N."/>
            <person name="Submissions S."/>
        </authorList>
    </citation>
    <scope>NUCLEOTIDE SEQUENCE [LARGE SCALE GENOMIC DNA]</scope>
    <source>
        <strain evidence="7">DSM 16219</strain>
    </source>
</reference>
<evidence type="ECO:0000259" key="5">
    <source>
        <dbReference type="Pfam" id="PF02782"/>
    </source>
</evidence>
<dbReference type="GO" id="GO:0016301">
    <property type="term" value="F:kinase activity"/>
    <property type="evidence" value="ECO:0007669"/>
    <property type="project" value="UniProtKB-KW"/>
</dbReference>